<accession>A0A671PNP9</accession>
<dbReference type="Proteomes" id="UP000472260">
    <property type="component" value="Unassembled WGS sequence"/>
</dbReference>
<dbReference type="SMART" id="SM00327">
    <property type="entry name" value="VWA"/>
    <property type="match status" value="1"/>
</dbReference>
<evidence type="ECO:0000256" key="16">
    <source>
        <dbReference type="SAM" id="Phobius"/>
    </source>
</evidence>
<feature type="binding site" evidence="13">
    <location>
        <position position="47"/>
    </location>
    <ligand>
        <name>a divalent metal cation</name>
        <dbReference type="ChEBI" id="CHEBI:60240"/>
    </ligand>
</feature>
<evidence type="ECO:0000256" key="7">
    <source>
        <dbReference type="ARBA" id="ARBA00022989"/>
    </source>
</evidence>
<dbReference type="InterPro" id="IPR017360">
    <property type="entry name" value="Anthrax_toxin_rcpt"/>
</dbReference>
<keyword evidence="9 14" id="KW-1015">Disulfide bond</keyword>
<dbReference type="GO" id="GO:0046872">
    <property type="term" value="F:metal ion binding"/>
    <property type="evidence" value="ECO:0007669"/>
    <property type="project" value="UniProtKB-UniRule"/>
</dbReference>
<proteinExistence type="inferred from homology"/>
<dbReference type="Pfam" id="PF05587">
    <property type="entry name" value="Anth_Ig"/>
    <property type="match status" value="1"/>
</dbReference>
<evidence type="ECO:0000256" key="14">
    <source>
        <dbReference type="PIRSR" id="PIRSR038023-2"/>
    </source>
</evidence>
<dbReference type="Gene3D" id="3.40.50.410">
    <property type="entry name" value="von Willebrand factor, type A domain"/>
    <property type="match status" value="1"/>
</dbReference>
<evidence type="ECO:0000259" key="18">
    <source>
        <dbReference type="PROSITE" id="PS50234"/>
    </source>
</evidence>
<dbReference type="Ensembl" id="ENSSANT00000063418.1">
    <property type="protein sequence ID" value="ENSSANP00000059617.1"/>
    <property type="gene ID" value="ENSSANG00000029693.1"/>
</dbReference>
<dbReference type="AlphaFoldDB" id="A0A671PNP9"/>
<evidence type="ECO:0000256" key="10">
    <source>
        <dbReference type="ARBA" id="ARBA00023170"/>
    </source>
</evidence>
<feature type="signal peptide" evidence="17">
    <location>
        <begin position="1"/>
        <end position="29"/>
    </location>
</feature>
<evidence type="ECO:0000256" key="17">
    <source>
        <dbReference type="SAM" id="SignalP"/>
    </source>
</evidence>
<evidence type="ECO:0000256" key="2">
    <source>
        <dbReference type="ARBA" id="ARBA00008095"/>
    </source>
</evidence>
<feature type="domain" description="VWFA" evidence="18">
    <location>
        <begin position="39"/>
        <end position="207"/>
    </location>
</feature>
<evidence type="ECO:0000256" key="8">
    <source>
        <dbReference type="ARBA" id="ARBA00023136"/>
    </source>
</evidence>
<name>A0A671PNP9_9TELE</name>
<keyword evidence="6 17" id="KW-0732">Signal</keyword>
<evidence type="ECO:0000256" key="15">
    <source>
        <dbReference type="SAM" id="MobiDB-lite"/>
    </source>
</evidence>
<evidence type="ECO:0000313" key="20">
    <source>
        <dbReference type="Proteomes" id="UP000472260"/>
    </source>
</evidence>
<evidence type="ECO:0000256" key="5">
    <source>
        <dbReference type="ARBA" id="ARBA00022723"/>
    </source>
</evidence>
<keyword evidence="8 12" id="KW-0472">Membrane</keyword>
<comment type="similarity">
    <text evidence="2 12">Belongs to the ATR family.</text>
</comment>
<dbReference type="GO" id="GO:0005886">
    <property type="term" value="C:plasma membrane"/>
    <property type="evidence" value="ECO:0007669"/>
    <property type="project" value="UniProtKB-UniRule"/>
</dbReference>
<dbReference type="PANTHER" id="PTHR16059">
    <property type="entry name" value="ANTHRAX TOXIN RECEPTOR"/>
    <property type="match status" value="1"/>
</dbReference>
<dbReference type="InterPro" id="IPR008400">
    <property type="entry name" value="Anthrax_toxin_rcpt_extracel"/>
</dbReference>
<feature type="binding site" evidence="13">
    <location>
        <position position="113"/>
    </location>
    <ligand>
        <name>a divalent metal cation</name>
        <dbReference type="ChEBI" id="CHEBI:60240"/>
    </ligand>
</feature>
<reference evidence="19" key="1">
    <citation type="submission" date="2025-08" db="UniProtKB">
        <authorList>
            <consortium name="Ensembl"/>
        </authorList>
    </citation>
    <scope>IDENTIFICATION</scope>
</reference>
<dbReference type="FunFam" id="3.40.50.410:FF:000024">
    <property type="entry name" value="Anthrax toxin receptor"/>
    <property type="match status" value="1"/>
</dbReference>
<evidence type="ECO:0000256" key="3">
    <source>
        <dbReference type="ARBA" id="ARBA00022553"/>
    </source>
</evidence>
<keyword evidence="11" id="KW-0325">Glycoprotein</keyword>
<keyword evidence="20" id="KW-1185">Reference proteome</keyword>
<evidence type="ECO:0000256" key="9">
    <source>
        <dbReference type="ARBA" id="ARBA00023157"/>
    </source>
</evidence>
<protein>
    <recommendedName>
        <fullName evidence="12">Anthrax toxin receptor</fullName>
    </recommendedName>
</protein>
<feature type="compositionally biased region" description="Pro residues" evidence="15">
    <location>
        <begin position="377"/>
        <end position="386"/>
    </location>
</feature>
<keyword evidence="10 12" id="KW-0675">Receptor</keyword>
<evidence type="ECO:0000256" key="11">
    <source>
        <dbReference type="ARBA" id="ARBA00023180"/>
    </source>
</evidence>
<evidence type="ECO:0000313" key="19">
    <source>
        <dbReference type="Ensembl" id="ENSSANP00000059617.1"/>
    </source>
</evidence>
<comment type="subcellular location">
    <subcellularLocation>
        <location evidence="1">Membrane</location>
        <topology evidence="1">Single-pass type I membrane protein</topology>
    </subcellularLocation>
</comment>
<dbReference type="Pfam" id="PF05586">
    <property type="entry name" value="Ant_C"/>
    <property type="match status" value="1"/>
</dbReference>
<dbReference type="SUPFAM" id="SSF53300">
    <property type="entry name" value="vWA-like"/>
    <property type="match status" value="1"/>
</dbReference>
<dbReference type="InterPro" id="IPR008399">
    <property type="entry name" value="Anthrax_toxin_rcpt_C"/>
</dbReference>
<keyword evidence="4 16" id="KW-0812">Transmembrane</keyword>
<feature type="binding site" evidence="13">
    <location>
        <position position="49"/>
    </location>
    <ligand>
        <name>a divalent metal cation</name>
        <dbReference type="ChEBI" id="CHEBI:60240"/>
    </ligand>
</feature>
<feature type="disulfide bond" evidence="14">
    <location>
        <begin position="34"/>
        <end position="240"/>
    </location>
</feature>
<evidence type="ECO:0000256" key="6">
    <source>
        <dbReference type="ARBA" id="ARBA00022729"/>
    </source>
</evidence>
<dbReference type="PANTHER" id="PTHR16059:SF29">
    <property type="entry name" value="ANTHRAX TOXIN RECEPTOR"/>
    <property type="match status" value="1"/>
</dbReference>
<keyword evidence="3" id="KW-0597">Phosphoprotein</keyword>
<keyword evidence="7 16" id="KW-1133">Transmembrane helix</keyword>
<evidence type="ECO:0000256" key="13">
    <source>
        <dbReference type="PIRSR" id="PIRSR038023-1"/>
    </source>
</evidence>
<feature type="transmembrane region" description="Helical" evidence="16">
    <location>
        <begin position="341"/>
        <end position="363"/>
    </location>
</feature>
<dbReference type="GO" id="GO:0009986">
    <property type="term" value="C:cell surface"/>
    <property type="evidence" value="ECO:0007669"/>
    <property type="project" value="TreeGrafter"/>
</dbReference>
<organism evidence="19 20">
    <name type="scientific">Sinocyclocheilus anshuiensis</name>
    <dbReference type="NCBI Taxonomy" id="1608454"/>
    <lineage>
        <taxon>Eukaryota</taxon>
        <taxon>Metazoa</taxon>
        <taxon>Chordata</taxon>
        <taxon>Craniata</taxon>
        <taxon>Vertebrata</taxon>
        <taxon>Euteleostomi</taxon>
        <taxon>Actinopterygii</taxon>
        <taxon>Neopterygii</taxon>
        <taxon>Teleostei</taxon>
        <taxon>Ostariophysi</taxon>
        <taxon>Cypriniformes</taxon>
        <taxon>Cyprinidae</taxon>
        <taxon>Cyprininae</taxon>
        <taxon>Sinocyclocheilus</taxon>
    </lineage>
</organism>
<dbReference type="InterPro" id="IPR002035">
    <property type="entry name" value="VWF_A"/>
</dbReference>
<dbReference type="PIRSF" id="PIRSF038023">
    <property type="entry name" value="Anthrax_toxin_receptor_2"/>
    <property type="match status" value="1"/>
</dbReference>
<dbReference type="Pfam" id="PF00092">
    <property type="entry name" value="VWA"/>
    <property type="match status" value="1"/>
</dbReference>
<reference evidence="19" key="2">
    <citation type="submission" date="2025-09" db="UniProtKB">
        <authorList>
            <consortium name="Ensembl"/>
        </authorList>
    </citation>
    <scope>IDENTIFICATION</scope>
</reference>
<dbReference type="InterPro" id="IPR036465">
    <property type="entry name" value="vWFA_dom_sf"/>
</dbReference>
<evidence type="ECO:0000256" key="1">
    <source>
        <dbReference type="ARBA" id="ARBA00004479"/>
    </source>
</evidence>
<sequence>MKGDSDHAFKATWVLQLFCISLLTSFGKGEDGSCHGAFDLYFVLDRSGSVSDNWMEIYGFVEQLTNRFVSPKMRVSFIVFSSSAEVVLPLTGDRAAIDSGLQSLSKIRPAGDTYMHEGLRKVLKKMTTQGARASSIIIALTDGKLEVYLHDLAVKEADQARQYGARVYCVGVKDFDANQLIDIADSKDQVFPVVDGFQALKTIVNSVRLSTNKDCYACMRFVCCLVIDLHLCLQILKKSCVEIFNLEPSSICVNETFNIVLRGRGFTQGRTSDGVVCTLSVNQQDPYNEKPSAVKDNYVLCPAPVLTEVGHSLDVLISLNNGQSFISSPITIYATTCSDGIVIVIVILMLLVLLGLIVLWWFWPLCCTVVIRDPPPSRPPPPCPIPEPEEDPLPKKKWPTVDASYYGARGPGGITPMEVRWGEKGSTEEGARLAKAKNAVVTMPEEEFEEPVKRPPPRPPPTYQAPVPDKWYTPIKGRFDAVLALLRRQYDRVAIMRPTANDKVRWPWFMQSVYYYKQQERSFCFVSIKKLIFSCFLDSFR</sequence>
<dbReference type="PROSITE" id="PS50234">
    <property type="entry name" value="VWFA"/>
    <property type="match status" value="1"/>
</dbReference>
<feature type="chain" id="PRO_5025489015" description="Anthrax toxin receptor" evidence="17">
    <location>
        <begin position="30"/>
        <end position="541"/>
    </location>
</feature>
<dbReference type="GO" id="GO:0004888">
    <property type="term" value="F:transmembrane signaling receptor activity"/>
    <property type="evidence" value="ECO:0007669"/>
    <property type="project" value="TreeGrafter"/>
</dbReference>
<feature type="region of interest" description="Disordered" evidence="15">
    <location>
        <begin position="377"/>
        <end position="396"/>
    </location>
</feature>
<evidence type="ECO:0000256" key="12">
    <source>
        <dbReference type="PIRNR" id="PIRNR038023"/>
    </source>
</evidence>
<evidence type="ECO:0000256" key="4">
    <source>
        <dbReference type="ARBA" id="ARBA00022692"/>
    </source>
</evidence>
<keyword evidence="5 12" id="KW-0479">Metal-binding</keyword>
<feature type="region of interest" description="Disordered" evidence="15">
    <location>
        <begin position="446"/>
        <end position="467"/>
    </location>
</feature>
<gene>
    <name evidence="19" type="primary">LOC107685134</name>
</gene>